<keyword evidence="3" id="KW-1185">Reference proteome</keyword>
<evidence type="ECO:0000313" key="3">
    <source>
        <dbReference type="Proteomes" id="UP001266305"/>
    </source>
</evidence>
<dbReference type="EMBL" id="JASSZA010000003">
    <property type="protein sequence ID" value="KAK2115286.1"/>
    <property type="molecule type" value="Genomic_DNA"/>
</dbReference>
<protein>
    <submittedName>
        <fullName evidence="2">Uncharacterized protein</fullName>
    </submittedName>
</protein>
<name>A0ABQ9W0Y1_SAGOE</name>
<organism evidence="2 3">
    <name type="scientific">Saguinus oedipus</name>
    <name type="common">Cotton-top tamarin</name>
    <name type="synonym">Oedipomidas oedipus</name>
    <dbReference type="NCBI Taxonomy" id="9490"/>
    <lineage>
        <taxon>Eukaryota</taxon>
        <taxon>Metazoa</taxon>
        <taxon>Chordata</taxon>
        <taxon>Craniata</taxon>
        <taxon>Vertebrata</taxon>
        <taxon>Euteleostomi</taxon>
        <taxon>Mammalia</taxon>
        <taxon>Eutheria</taxon>
        <taxon>Euarchontoglires</taxon>
        <taxon>Primates</taxon>
        <taxon>Haplorrhini</taxon>
        <taxon>Platyrrhini</taxon>
        <taxon>Cebidae</taxon>
        <taxon>Callitrichinae</taxon>
        <taxon>Saguinus</taxon>
    </lineage>
</organism>
<gene>
    <name evidence="2" type="ORF">P7K49_005912</name>
</gene>
<sequence length="242" mass="24928">MPGGAHLGLSQRKGEGSVGSPSLPLLRREVKRAADGLCRQVGRVSNQIIAGCFASASQGTPQVSIRVPSLPPADCAVTATSACHLAAGTQLLLGLVSVAPAAVDRSAKACGWHCPGRFADGWADSAGAWPGRQTSGQQGEFDRAEGKMMWLHPLTGGSDFPLPSPPVASCVPRLTPLGMEVLGSSSGSTRPVCDLGILHLLWAGQGPEVQPHGICEGDVWEWHLAQGLGASNIGIRSLKPPG</sequence>
<reference evidence="2 3" key="1">
    <citation type="submission" date="2023-05" db="EMBL/GenBank/DDBJ databases">
        <title>B98-5 Cell Line De Novo Hybrid Assembly: An Optical Mapping Approach.</title>
        <authorList>
            <person name="Kananen K."/>
            <person name="Auerbach J.A."/>
            <person name="Kautto E."/>
            <person name="Blachly J.S."/>
        </authorList>
    </citation>
    <scope>NUCLEOTIDE SEQUENCE [LARGE SCALE GENOMIC DNA]</scope>
    <source>
        <strain evidence="2">B95-8</strain>
        <tissue evidence="2">Cell line</tissue>
    </source>
</reference>
<accession>A0ABQ9W0Y1</accession>
<dbReference type="Proteomes" id="UP001266305">
    <property type="component" value="Unassembled WGS sequence"/>
</dbReference>
<proteinExistence type="predicted"/>
<evidence type="ECO:0000256" key="1">
    <source>
        <dbReference type="SAM" id="MobiDB-lite"/>
    </source>
</evidence>
<feature type="region of interest" description="Disordered" evidence="1">
    <location>
        <begin position="1"/>
        <end position="22"/>
    </location>
</feature>
<evidence type="ECO:0000313" key="2">
    <source>
        <dbReference type="EMBL" id="KAK2115286.1"/>
    </source>
</evidence>
<comment type="caution">
    <text evidence="2">The sequence shown here is derived from an EMBL/GenBank/DDBJ whole genome shotgun (WGS) entry which is preliminary data.</text>
</comment>